<reference evidence="3 4" key="1">
    <citation type="submission" date="2014-12" db="EMBL/GenBank/DDBJ databases">
        <title>Genome sequence of Morococcus cerebrosus.</title>
        <authorList>
            <person name="Shin S.-K."/>
            <person name="Yi H."/>
        </authorList>
    </citation>
    <scope>NUCLEOTIDE SEQUENCE [LARGE SCALE GENOMIC DNA]</scope>
    <source>
        <strain evidence="3 4">CIP 81.93</strain>
    </source>
</reference>
<gene>
    <name evidence="3" type="ORF">MCC93_22330</name>
</gene>
<dbReference type="InterPro" id="IPR050961">
    <property type="entry name" value="BolA/IbaG_stress_morph_reg"/>
</dbReference>
<evidence type="ECO:0000256" key="1">
    <source>
        <dbReference type="ARBA" id="ARBA00005578"/>
    </source>
</evidence>
<dbReference type="SUPFAM" id="SSF82657">
    <property type="entry name" value="BolA-like"/>
    <property type="match status" value="1"/>
</dbReference>
<sequence length="101" mass="11088">MFDGIILYNAAMFLKQGIQMLTPEQVKSLIEGVAACEHVEVEGDGHHFFAVIVSSEFEGKARLARHRLIKDGLKAQLASNELHALSISVAATPEEWAAKQQ</sequence>
<dbReference type="AlphaFoldDB" id="A0A0C1E3G3"/>
<evidence type="ECO:0000313" key="4">
    <source>
        <dbReference type="Proteomes" id="UP000031390"/>
    </source>
</evidence>
<dbReference type="Pfam" id="PF01722">
    <property type="entry name" value="BolA"/>
    <property type="match status" value="1"/>
</dbReference>
<dbReference type="PATRIC" id="fig|1056807.3.peg.2140"/>
<dbReference type="Gene3D" id="3.30.300.90">
    <property type="entry name" value="BolA-like"/>
    <property type="match status" value="1"/>
</dbReference>
<dbReference type="EMBL" id="JUFZ01000108">
    <property type="protein sequence ID" value="KIC06314.1"/>
    <property type="molecule type" value="Genomic_DNA"/>
</dbReference>
<evidence type="ECO:0000313" key="3">
    <source>
        <dbReference type="EMBL" id="KIC06314.1"/>
    </source>
</evidence>
<comment type="similarity">
    <text evidence="1 2">Belongs to the BolA/IbaG family.</text>
</comment>
<evidence type="ECO:0000256" key="2">
    <source>
        <dbReference type="RuleBase" id="RU003860"/>
    </source>
</evidence>
<protein>
    <submittedName>
        <fullName evidence="3">BolA family transcriptional regulator</fullName>
    </submittedName>
</protein>
<dbReference type="Proteomes" id="UP000031390">
    <property type="component" value="Unassembled WGS sequence"/>
</dbReference>
<dbReference type="InterPro" id="IPR036065">
    <property type="entry name" value="BolA-like_sf"/>
</dbReference>
<accession>A0A0C1E3G3</accession>
<dbReference type="PANTHER" id="PTHR46229">
    <property type="entry name" value="BOLA TRANSCRIPTION REGULATOR"/>
    <property type="match status" value="1"/>
</dbReference>
<dbReference type="InterPro" id="IPR002634">
    <property type="entry name" value="BolA"/>
</dbReference>
<name>A0A0C1E3G3_9NEIS</name>
<comment type="caution">
    <text evidence="3">The sequence shown here is derived from an EMBL/GenBank/DDBJ whole genome shotgun (WGS) entry which is preliminary data.</text>
</comment>
<dbReference type="PANTHER" id="PTHR46229:SF2">
    <property type="entry name" value="BOLA-LIKE PROTEIN 1"/>
    <property type="match status" value="1"/>
</dbReference>
<organism evidence="3 4">
    <name type="scientific">Morococcus cerebrosus</name>
    <dbReference type="NCBI Taxonomy" id="1056807"/>
    <lineage>
        <taxon>Bacteria</taxon>
        <taxon>Pseudomonadati</taxon>
        <taxon>Pseudomonadota</taxon>
        <taxon>Betaproteobacteria</taxon>
        <taxon>Neisseriales</taxon>
        <taxon>Neisseriaceae</taxon>
        <taxon>Morococcus</taxon>
    </lineage>
</organism>
<proteinExistence type="inferred from homology"/>